<evidence type="ECO:0000313" key="2">
    <source>
        <dbReference type="Proteomes" id="UP000071979"/>
    </source>
</evidence>
<dbReference type="EMBL" id="LDSE01000014">
    <property type="protein sequence ID" value="KTS68373.1"/>
    <property type="molecule type" value="Genomic_DNA"/>
</dbReference>
<name>A0A8E1S0U4_9GAMM</name>
<protein>
    <recommendedName>
        <fullName evidence="3">DUF4123 domain-containing protein</fullName>
    </recommendedName>
</protein>
<comment type="caution">
    <text evidence="1">The sequence shown here is derived from an EMBL/GenBank/DDBJ whole genome shotgun (WGS) entry which is preliminary data.</text>
</comment>
<sequence length="264" mass="29667">MGRSALLVHPAEPVAAQPARVAADNVNPLLCYLLQPDAAHSQFTAVPQPAAESVSDDAFLLFAADGFAPSAALLQELATLSHQRPELNCMLVSLAPRALSSGLQPSLQLFQQLQAQRLWQQNNYAVILRAALVKNAAPLVRIQDVMLAGLLNTQTVWLLDARAEHEVTTVNPPPSYQQFMTEYEKVTRLSHFIPERNRYRQSYLRSGLLQLVQQELNAETQFSNNVRHAVRYFADQFSPQSTMEKLLLKQPDLYFSLMKMRKSR</sequence>
<reference evidence="1 2" key="1">
    <citation type="journal article" date="2016" name="Front. Microbiol.">
        <title>Genomic Resource of Rice Seed Associated Bacteria.</title>
        <authorList>
            <person name="Midha S."/>
            <person name="Bansal K."/>
            <person name="Sharma S."/>
            <person name="Kumar N."/>
            <person name="Patil P.P."/>
            <person name="Chaudhry V."/>
            <person name="Patil P.B."/>
        </authorList>
    </citation>
    <scope>NUCLEOTIDE SEQUENCE [LARGE SCALE GENOMIC DNA]</scope>
    <source>
        <strain evidence="1 2">SA3</strain>
    </source>
</reference>
<accession>A0A8E1S0U4</accession>
<evidence type="ECO:0008006" key="3">
    <source>
        <dbReference type="Google" id="ProtNLM"/>
    </source>
</evidence>
<evidence type="ECO:0000313" key="1">
    <source>
        <dbReference type="EMBL" id="KTS68373.1"/>
    </source>
</evidence>
<gene>
    <name evidence="1" type="ORF">SA3R_07800</name>
</gene>
<dbReference type="RefSeq" id="WP_058775382.1">
    <property type="nucleotide sequence ID" value="NZ_CP109853.1"/>
</dbReference>
<proteinExistence type="predicted"/>
<dbReference type="AlphaFoldDB" id="A0A8E1S0U4"/>
<dbReference type="Proteomes" id="UP000071979">
    <property type="component" value="Unassembled WGS sequence"/>
</dbReference>
<organism evidence="1 2">
    <name type="scientific">Pantoea dispersa</name>
    <dbReference type="NCBI Taxonomy" id="59814"/>
    <lineage>
        <taxon>Bacteria</taxon>
        <taxon>Pseudomonadati</taxon>
        <taxon>Pseudomonadota</taxon>
        <taxon>Gammaproteobacteria</taxon>
        <taxon>Enterobacterales</taxon>
        <taxon>Erwiniaceae</taxon>
        <taxon>Pantoea</taxon>
    </lineage>
</organism>